<keyword evidence="2" id="KW-1185">Reference proteome</keyword>
<comment type="caution">
    <text evidence="1">The sequence shown here is derived from an EMBL/GenBank/DDBJ whole genome shotgun (WGS) entry which is preliminary data.</text>
</comment>
<dbReference type="EMBL" id="BPVZ01000001">
    <property type="protein sequence ID" value="GKU86470.1"/>
    <property type="molecule type" value="Genomic_DNA"/>
</dbReference>
<name>A0AAV5HN80_9ROSI</name>
<sequence length="90" mass="10255">MIMEFYAYGDITHGMIREKMIGFMGTSRIWFHFFNVATHVLIMSSSRLICSKELSSNIKISYMHFLVLLCICMLEFSAEIGEVSTCSSAP</sequence>
<accession>A0AAV5HN80</accession>
<organism evidence="1 2">
    <name type="scientific">Rubroshorea leprosula</name>
    <dbReference type="NCBI Taxonomy" id="152421"/>
    <lineage>
        <taxon>Eukaryota</taxon>
        <taxon>Viridiplantae</taxon>
        <taxon>Streptophyta</taxon>
        <taxon>Embryophyta</taxon>
        <taxon>Tracheophyta</taxon>
        <taxon>Spermatophyta</taxon>
        <taxon>Magnoliopsida</taxon>
        <taxon>eudicotyledons</taxon>
        <taxon>Gunneridae</taxon>
        <taxon>Pentapetalae</taxon>
        <taxon>rosids</taxon>
        <taxon>malvids</taxon>
        <taxon>Malvales</taxon>
        <taxon>Dipterocarpaceae</taxon>
        <taxon>Rubroshorea</taxon>
    </lineage>
</organism>
<proteinExistence type="predicted"/>
<evidence type="ECO:0000313" key="2">
    <source>
        <dbReference type="Proteomes" id="UP001054252"/>
    </source>
</evidence>
<evidence type="ECO:0000313" key="1">
    <source>
        <dbReference type="EMBL" id="GKU86470.1"/>
    </source>
</evidence>
<protein>
    <submittedName>
        <fullName evidence="1">Uncharacterized protein</fullName>
    </submittedName>
</protein>
<reference evidence="1 2" key="1">
    <citation type="journal article" date="2021" name="Commun. Biol.">
        <title>The genome of Shorea leprosula (Dipterocarpaceae) highlights the ecological relevance of drought in aseasonal tropical rainforests.</title>
        <authorList>
            <person name="Ng K.K.S."/>
            <person name="Kobayashi M.J."/>
            <person name="Fawcett J.A."/>
            <person name="Hatakeyama M."/>
            <person name="Paape T."/>
            <person name="Ng C.H."/>
            <person name="Ang C.C."/>
            <person name="Tnah L.H."/>
            <person name="Lee C.T."/>
            <person name="Nishiyama T."/>
            <person name="Sese J."/>
            <person name="O'Brien M.J."/>
            <person name="Copetti D."/>
            <person name="Mohd Noor M.I."/>
            <person name="Ong R.C."/>
            <person name="Putra M."/>
            <person name="Sireger I.Z."/>
            <person name="Indrioko S."/>
            <person name="Kosugi Y."/>
            <person name="Izuno A."/>
            <person name="Isagi Y."/>
            <person name="Lee S.L."/>
            <person name="Shimizu K.K."/>
        </authorList>
    </citation>
    <scope>NUCLEOTIDE SEQUENCE [LARGE SCALE GENOMIC DNA]</scope>
    <source>
        <strain evidence="1">214</strain>
    </source>
</reference>
<dbReference type="AlphaFoldDB" id="A0AAV5HN80"/>
<gene>
    <name evidence="1" type="ORF">SLEP1_g988</name>
</gene>
<dbReference type="Proteomes" id="UP001054252">
    <property type="component" value="Unassembled WGS sequence"/>
</dbReference>